<dbReference type="EMBL" id="WIXE01019195">
    <property type="protein sequence ID" value="KAK5970255.1"/>
    <property type="molecule type" value="Genomic_DNA"/>
</dbReference>
<name>A0AAN8FIH8_TRICO</name>
<proteinExistence type="predicted"/>
<gene>
    <name evidence="1" type="ORF">GCK32_021143</name>
</gene>
<organism evidence="1 2">
    <name type="scientific">Trichostrongylus colubriformis</name>
    <name type="common">Black scour worm</name>
    <dbReference type="NCBI Taxonomy" id="6319"/>
    <lineage>
        <taxon>Eukaryota</taxon>
        <taxon>Metazoa</taxon>
        <taxon>Ecdysozoa</taxon>
        <taxon>Nematoda</taxon>
        <taxon>Chromadorea</taxon>
        <taxon>Rhabditida</taxon>
        <taxon>Rhabditina</taxon>
        <taxon>Rhabditomorpha</taxon>
        <taxon>Strongyloidea</taxon>
        <taxon>Trichostrongylidae</taxon>
        <taxon>Trichostrongylus</taxon>
    </lineage>
</organism>
<accession>A0AAN8FIH8</accession>
<keyword evidence="2" id="KW-1185">Reference proteome</keyword>
<reference evidence="1 2" key="1">
    <citation type="submission" date="2019-10" db="EMBL/GenBank/DDBJ databases">
        <title>Assembly and Annotation for the nematode Trichostrongylus colubriformis.</title>
        <authorList>
            <person name="Martin J."/>
        </authorList>
    </citation>
    <scope>NUCLEOTIDE SEQUENCE [LARGE SCALE GENOMIC DNA]</scope>
    <source>
        <strain evidence="1">G859</strain>
        <tissue evidence="1">Whole worm</tissue>
    </source>
</reference>
<feature type="non-terminal residue" evidence="1">
    <location>
        <position position="1"/>
    </location>
</feature>
<protein>
    <submittedName>
        <fullName evidence="1">Uncharacterized protein</fullName>
    </submittedName>
</protein>
<sequence>VDAGRCTRYLWNLVHSKVFQRLLNIN</sequence>
<comment type="caution">
    <text evidence="1">The sequence shown here is derived from an EMBL/GenBank/DDBJ whole genome shotgun (WGS) entry which is preliminary data.</text>
</comment>
<evidence type="ECO:0000313" key="1">
    <source>
        <dbReference type="EMBL" id="KAK5970255.1"/>
    </source>
</evidence>
<dbReference type="AlphaFoldDB" id="A0AAN8FIH8"/>
<evidence type="ECO:0000313" key="2">
    <source>
        <dbReference type="Proteomes" id="UP001331761"/>
    </source>
</evidence>
<dbReference type="Proteomes" id="UP001331761">
    <property type="component" value="Unassembled WGS sequence"/>
</dbReference>